<keyword evidence="4" id="KW-1185">Reference proteome</keyword>
<evidence type="ECO:0000259" key="2">
    <source>
        <dbReference type="PROSITE" id="PS50937"/>
    </source>
</evidence>
<feature type="domain" description="HTH merR-type" evidence="2">
    <location>
        <begin position="4"/>
        <end position="73"/>
    </location>
</feature>
<dbReference type="CDD" id="cd01109">
    <property type="entry name" value="HTH_YyaN"/>
    <property type="match status" value="1"/>
</dbReference>
<dbReference type="SUPFAM" id="SSF46955">
    <property type="entry name" value="Putative DNA-binding domain"/>
    <property type="match status" value="1"/>
</dbReference>
<dbReference type="AlphaFoldDB" id="A0A1G6N1Q7"/>
<dbReference type="EMBL" id="FMZL01000028">
    <property type="protein sequence ID" value="SDC61641.1"/>
    <property type="molecule type" value="Genomic_DNA"/>
</dbReference>
<dbReference type="PROSITE" id="PS50937">
    <property type="entry name" value="HTH_MERR_2"/>
    <property type="match status" value="1"/>
</dbReference>
<dbReference type="InterPro" id="IPR047057">
    <property type="entry name" value="MerR_fam"/>
</dbReference>
<dbReference type="PANTHER" id="PTHR30204">
    <property type="entry name" value="REDOX-CYCLING DRUG-SENSING TRANSCRIPTIONAL ACTIVATOR SOXR"/>
    <property type="match status" value="1"/>
</dbReference>
<dbReference type="Proteomes" id="UP000198528">
    <property type="component" value="Unassembled WGS sequence"/>
</dbReference>
<dbReference type="Gene3D" id="1.10.1660.10">
    <property type="match status" value="1"/>
</dbReference>
<dbReference type="SMART" id="SM00422">
    <property type="entry name" value="HTH_MERR"/>
    <property type="match status" value="1"/>
</dbReference>
<reference evidence="4" key="1">
    <citation type="submission" date="2016-10" db="EMBL/GenBank/DDBJ databases">
        <authorList>
            <person name="Varghese N."/>
            <person name="Submissions S."/>
        </authorList>
    </citation>
    <scope>NUCLEOTIDE SEQUENCE [LARGE SCALE GENOMIC DNA]</scope>
    <source>
        <strain evidence="4">DSM 22619</strain>
    </source>
</reference>
<keyword evidence="1 3" id="KW-0238">DNA-binding</keyword>
<dbReference type="GO" id="GO:0003700">
    <property type="term" value="F:DNA-binding transcription factor activity"/>
    <property type="evidence" value="ECO:0007669"/>
    <property type="project" value="InterPro"/>
</dbReference>
<accession>A0A1G6N1Q7</accession>
<evidence type="ECO:0000313" key="4">
    <source>
        <dbReference type="Proteomes" id="UP000198528"/>
    </source>
</evidence>
<dbReference type="InterPro" id="IPR000551">
    <property type="entry name" value="MerR-type_HTH_dom"/>
</dbReference>
<name>A0A1G6N1Q7_9ACTN</name>
<protein>
    <submittedName>
        <fullName evidence="3">DNA-binding transcriptional regulator, MerR family</fullName>
    </submittedName>
</protein>
<dbReference type="RefSeq" id="WP_090847629.1">
    <property type="nucleotide sequence ID" value="NZ_FMZL01000028.1"/>
</dbReference>
<dbReference type="STRING" id="604330.SAMN04489857_0850"/>
<evidence type="ECO:0000256" key="1">
    <source>
        <dbReference type="ARBA" id="ARBA00023125"/>
    </source>
</evidence>
<dbReference type="PANTHER" id="PTHR30204:SF82">
    <property type="entry name" value="TRANSCRIPTIONAL REGULATOR, MERR FAMILY"/>
    <property type="match status" value="1"/>
</dbReference>
<sequence>MEKVYTIGEAAAALGMPASTIRYYDKNGLFPDMARSQGGGRVFTEDDLEWARFIERLKVSGMPIREIKRYIDLYREGDSTIEERRRIVNERREAILRQMEDLRLSLDFITYKCWYYDVAAKSGTCDTPKNMPVEELPEDIRRIKAECRINRY</sequence>
<gene>
    <name evidence="3" type="ORF">SAMN04487824_1282</name>
</gene>
<dbReference type="InterPro" id="IPR009061">
    <property type="entry name" value="DNA-bd_dom_put_sf"/>
</dbReference>
<dbReference type="PRINTS" id="PR00040">
    <property type="entry name" value="HTHMERR"/>
</dbReference>
<organism evidence="3 4">
    <name type="scientific">Parafannyhessea umbonata</name>
    <dbReference type="NCBI Taxonomy" id="604330"/>
    <lineage>
        <taxon>Bacteria</taxon>
        <taxon>Bacillati</taxon>
        <taxon>Actinomycetota</taxon>
        <taxon>Coriobacteriia</taxon>
        <taxon>Coriobacteriales</taxon>
        <taxon>Atopobiaceae</taxon>
        <taxon>Parafannyhessea</taxon>
    </lineage>
</organism>
<dbReference type="GO" id="GO:0003677">
    <property type="term" value="F:DNA binding"/>
    <property type="evidence" value="ECO:0007669"/>
    <property type="project" value="UniProtKB-KW"/>
</dbReference>
<dbReference type="Pfam" id="PF13411">
    <property type="entry name" value="MerR_1"/>
    <property type="match status" value="1"/>
</dbReference>
<proteinExistence type="predicted"/>
<evidence type="ECO:0000313" key="3">
    <source>
        <dbReference type="EMBL" id="SDC61641.1"/>
    </source>
</evidence>